<proteinExistence type="inferred from homology"/>
<evidence type="ECO:0000256" key="2">
    <source>
        <dbReference type="ARBA" id="ARBA00022741"/>
    </source>
</evidence>
<evidence type="ECO:0000256" key="5">
    <source>
        <dbReference type="SAM" id="MobiDB-lite"/>
    </source>
</evidence>
<feature type="region of interest" description="Disordered" evidence="5">
    <location>
        <begin position="153"/>
        <end position="179"/>
    </location>
</feature>
<dbReference type="AlphaFoldDB" id="A0A058Z9J2"/>
<dbReference type="GO" id="GO:0008817">
    <property type="term" value="F:corrinoid adenosyltransferase activity"/>
    <property type="evidence" value="ECO:0007669"/>
    <property type="project" value="TreeGrafter"/>
</dbReference>
<dbReference type="InterPro" id="IPR016030">
    <property type="entry name" value="CblAdoTrfase-like"/>
</dbReference>
<evidence type="ECO:0000313" key="8">
    <source>
        <dbReference type="Proteomes" id="UP000030693"/>
    </source>
</evidence>
<evidence type="ECO:0000256" key="3">
    <source>
        <dbReference type="ARBA" id="ARBA00022840"/>
    </source>
</evidence>
<evidence type="ECO:0000256" key="4">
    <source>
        <dbReference type="RuleBase" id="RU366026"/>
    </source>
</evidence>
<evidence type="ECO:0000313" key="7">
    <source>
        <dbReference type="EMBL" id="KCV70781.1"/>
    </source>
</evidence>
<accession>A0A058Z9J2</accession>
<dbReference type="Proteomes" id="UP000030693">
    <property type="component" value="Unassembled WGS sequence"/>
</dbReference>
<protein>
    <submittedName>
        <fullName evidence="7">ATP:cob(I)alamin adenosyltransferase</fullName>
    </submittedName>
</protein>
<comment type="similarity">
    <text evidence="4">Belongs to the Cob(I)alamin adenosyltransferase family.</text>
</comment>
<feature type="domain" description="Cobalamin adenosyltransferase-like" evidence="6">
    <location>
        <begin position="12"/>
        <end position="146"/>
    </location>
</feature>
<dbReference type="Pfam" id="PF01923">
    <property type="entry name" value="Cob_adeno_trans"/>
    <property type="match status" value="1"/>
</dbReference>
<dbReference type="GeneID" id="20527856"/>
<evidence type="ECO:0000256" key="1">
    <source>
        <dbReference type="ARBA" id="ARBA00022679"/>
    </source>
</evidence>
<dbReference type="Gene3D" id="1.20.1200.10">
    <property type="entry name" value="Cobalamin adenosyltransferase-like"/>
    <property type="match status" value="1"/>
</dbReference>
<keyword evidence="3 4" id="KW-0067">ATP-binding</keyword>
<dbReference type="InterPro" id="IPR036451">
    <property type="entry name" value="CblAdoTrfase-like_sf"/>
</dbReference>
<name>A0A058Z9J2_FONAL</name>
<keyword evidence="1 4" id="KW-0808">Transferase</keyword>
<dbReference type="GO" id="GO:0005524">
    <property type="term" value="F:ATP binding"/>
    <property type="evidence" value="ECO:0007669"/>
    <property type="project" value="UniProtKB-UniRule"/>
</dbReference>
<evidence type="ECO:0000259" key="6">
    <source>
        <dbReference type="Pfam" id="PF01923"/>
    </source>
</evidence>
<keyword evidence="2 4" id="KW-0547">Nucleotide-binding</keyword>
<feature type="compositionally biased region" description="Basic and acidic residues" evidence="5">
    <location>
        <begin position="153"/>
        <end position="168"/>
    </location>
</feature>
<dbReference type="InterPro" id="IPR029499">
    <property type="entry name" value="PduO-typ"/>
</dbReference>
<organism evidence="7">
    <name type="scientific">Fonticula alba</name>
    <name type="common">Slime mold</name>
    <dbReference type="NCBI Taxonomy" id="691883"/>
    <lineage>
        <taxon>Eukaryota</taxon>
        <taxon>Rotosphaerida</taxon>
        <taxon>Fonticulaceae</taxon>
        <taxon>Fonticula</taxon>
    </lineage>
</organism>
<dbReference type="OrthoDB" id="549173at2759"/>
<dbReference type="RefSeq" id="XP_009495297.1">
    <property type="nucleotide sequence ID" value="XM_009497022.1"/>
</dbReference>
<dbReference type="PANTHER" id="PTHR12213">
    <property type="entry name" value="CORRINOID ADENOSYLTRANSFERASE"/>
    <property type="match status" value="1"/>
</dbReference>
<dbReference type="PANTHER" id="PTHR12213:SF2">
    <property type="entry name" value="COBALAMIN ADENOSYLTRANSFERASE-LIKE DOMAIN-CONTAINING PROTEIN"/>
    <property type="match status" value="1"/>
</dbReference>
<dbReference type="OMA" id="MAVEYCK"/>
<reference evidence="7" key="1">
    <citation type="submission" date="2013-04" db="EMBL/GenBank/DDBJ databases">
        <title>The Genome Sequence of Fonticula alba ATCC 38817.</title>
        <authorList>
            <consortium name="The Broad Institute Genomics Platform"/>
            <person name="Russ C."/>
            <person name="Cuomo C."/>
            <person name="Burger G."/>
            <person name="Gray M.W."/>
            <person name="Holland P.W.H."/>
            <person name="King N."/>
            <person name="Lang F.B.F."/>
            <person name="Roger A.J."/>
            <person name="Ruiz-Trillo I."/>
            <person name="Brown M."/>
            <person name="Walker B."/>
            <person name="Young S."/>
            <person name="Zeng Q."/>
            <person name="Gargeya S."/>
            <person name="Fitzgerald M."/>
            <person name="Haas B."/>
            <person name="Abouelleil A."/>
            <person name="Allen A.W."/>
            <person name="Alvarado L."/>
            <person name="Arachchi H.M."/>
            <person name="Berlin A.M."/>
            <person name="Chapman S.B."/>
            <person name="Gainer-Dewar J."/>
            <person name="Goldberg J."/>
            <person name="Griggs A."/>
            <person name="Gujja S."/>
            <person name="Hansen M."/>
            <person name="Howarth C."/>
            <person name="Imamovic A."/>
            <person name="Ireland A."/>
            <person name="Larimer J."/>
            <person name="McCowan C."/>
            <person name="Murphy C."/>
            <person name="Pearson M."/>
            <person name="Poon T.W."/>
            <person name="Priest M."/>
            <person name="Roberts A."/>
            <person name="Saif S."/>
            <person name="Shea T."/>
            <person name="Sisk P."/>
            <person name="Sykes S."/>
            <person name="Wortman J."/>
            <person name="Nusbaum C."/>
            <person name="Birren B."/>
        </authorList>
    </citation>
    <scope>NUCLEOTIDE SEQUENCE [LARGE SCALE GENOMIC DNA]</scope>
    <source>
        <strain evidence="7">ATCC 38817</strain>
    </source>
</reference>
<gene>
    <name evidence="7" type="ORF">H696_03131</name>
</gene>
<dbReference type="SUPFAM" id="SSF89028">
    <property type="entry name" value="Cobalamin adenosyltransferase-like"/>
    <property type="match status" value="1"/>
</dbReference>
<dbReference type="EMBL" id="KB932204">
    <property type="protein sequence ID" value="KCV70781.1"/>
    <property type="molecule type" value="Genomic_DNA"/>
</dbReference>
<keyword evidence="8" id="KW-1185">Reference proteome</keyword>
<sequence length="179" mass="19563">MTSLALEHCLIEKNGLAPALIDLQHTLLDAGAAVATPPRASEEAIARVAFDLDHSRTKLLEDAIDELDTQLPPLRQFVLPCGSLAAASLHVARSTARRVERRLVTVLLPPEDSGLDPEHLIATAVTPGLLPFFNRLSDYLFVAGRFASHHAGAPERSHAFQKETDYQRSEPLFSRTSPE</sequence>